<dbReference type="InterPro" id="IPR006094">
    <property type="entry name" value="Oxid_FAD_bind_N"/>
</dbReference>
<dbReference type="EMBL" id="RAZT01000004">
    <property type="protein sequence ID" value="RKN34039.1"/>
    <property type="molecule type" value="Genomic_DNA"/>
</dbReference>
<dbReference type="InterPro" id="IPR006093">
    <property type="entry name" value="Oxy_OxRdtase_FAD_BS"/>
</dbReference>
<comment type="similarity">
    <text evidence="2">Belongs to the oxygen-dependent FAD-linked oxidoreductase family.</text>
</comment>
<evidence type="ECO:0000256" key="4">
    <source>
        <dbReference type="ARBA" id="ARBA00022827"/>
    </source>
</evidence>
<dbReference type="PROSITE" id="PS00862">
    <property type="entry name" value="OX2_COVAL_FAD"/>
    <property type="match status" value="1"/>
</dbReference>
<dbReference type="PROSITE" id="PS51387">
    <property type="entry name" value="FAD_PCMH"/>
    <property type="match status" value="1"/>
</dbReference>
<evidence type="ECO:0000259" key="6">
    <source>
        <dbReference type="PROSITE" id="PS51387"/>
    </source>
</evidence>
<dbReference type="Pfam" id="PF01565">
    <property type="entry name" value="FAD_binding_4"/>
    <property type="match status" value="1"/>
</dbReference>
<dbReference type="InterPro" id="IPR012951">
    <property type="entry name" value="BBE"/>
</dbReference>
<dbReference type="SUPFAM" id="SSF56176">
    <property type="entry name" value="FAD-binding/transporter-associated domain-like"/>
    <property type="match status" value="1"/>
</dbReference>
<dbReference type="PANTHER" id="PTHR42973">
    <property type="entry name" value="BINDING OXIDOREDUCTASE, PUTATIVE (AFU_ORTHOLOGUE AFUA_1G17690)-RELATED"/>
    <property type="match status" value="1"/>
</dbReference>
<reference evidence="7 8" key="1">
    <citation type="submission" date="2018-09" db="EMBL/GenBank/DDBJ databases">
        <title>Micromonospora sp. nov. MS1-9, isolated from a root of Musa sp.</title>
        <authorList>
            <person name="Kuncharoen N."/>
            <person name="Kudo T."/>
            <person name="Ohkuma M."/>
            <person name="Yuki M."/>
            <person name="Tanasupawat S."/>
        </authorList>
    </citation>
    <scope>NUCLEOTIDE SEQUENCE [LARGE SCALE GENOMIC DNA]</scope>
    <source>
        <strain evidence="7 8">MS1-9</strain>
    </source>
</reference>
<comment type="caution">
    <text evidence="7">The sequence shown here is derived from an EMBL/GenBank/DDBJ whole genome shotgun (WGS) entry which is preliminary data.</text>
</comment>
<dbReference type="InterPro" id="IPR016166">
    <property type="entry name" value="FAD-bd_PCMH"/>
</dbReference>
<evidence type="ECO:0000313" key="7">
    <source>
        <dbReference type="EMBL" id="RKN34039.1"/>
    </source>
</evidence>
<evidence type="ECO:0000313" key="8">
    <source>
        <dbReference type="Proteomes" id="UP000275865"/>
    </source>
</evidence>
<proteinExistence type="inferred from homology"/>
<dbReference type="GO" id="GO:0016491">
    <property type="term" value="F:oxidoreductase activity"/>
    <property type="evidence" value="ECO:0007669"/>
    <property type="project" value="UniProtKB-KW"/>
</dbReference>
<protein>
    <submittedName>
        <fullName evidence="7">FAD-binding oxidoreductase</fullName>
    </submittedName>
</protein>
<evidence type="ECO:0000256" key="1">
    <source>
        <dbReference type="ARBA" id="ARBA00001974"/>
    </source>
</evidence>
<dbReference type="Pfam" id="PF08031">
    <property type="entry name" value="BBE"/>
    <property type="match status" value="1"/>
</dbReference>
<dbReference type="Gene3D" id="3.30.43.10">
    <property type="entry name" value="Uridine Diphospho-n-acetylenolpyruvylglucosamine Reductase, domain 2"/>
    <property type="match status" value="1"/>
</dbReference>
<dbReference type="RefSeq" id="WP_120688658.1">
    <property type="nucleotide sequence ID" value="NZ_RAZT01000004.1"/>
</dbReference>
<evidence type="ECO:0000256" key="5">
    <source>
        <dbReference type="ARBA" id="ARBA00023002"/>
    </source>
</evidence>
<evidence type="ECO:0000256" key="3">
    <source>
        <dbReference type="ARBA" id="ARBA00022630"/>
    </source>
</evidence>
<dbReference type="Gene3D" id="3.40.462.20">
    <property type="match status" value="1"/>
</dbReference>
<feature type="domain" description="FAD-binding PCMH-type" evidence="6">
    <location>
        <begin position="40"/>
        <end position="209"/>
    </location>
</feature>
<dbReference type="InterPro" id="IPR016169">
    <property type="entry name" value="FAD-bd_PCMH_sub2"/>
</dbReference>
<sequence>MTYVINQNDLARLTAAVAGPVLAPGDEGYAAETAAWNTALVQRPALAVGATSAADVQAAVRFAAANALPVALVATGHGAVVPADGALLVNLRRINGVSIDARSGTGTIGAAVPAQQLIEAGTGVGLVPLAGSSPNVGVVGYALGGGISPTLGRLHGFAADHVSAAEIVCADGALRQIDAEHDPDLFWAIRGGMGNFGVVTSLTIGLVPVTRLYGGGLYFAGEHVEQVVDAFRRIAAAPPAELSVSLAFLRLRSAPSVPEPLRDRFSVHVRIAYLGSADDGERLIAELRATAPALLDTVAEIPYTAIAGIHSDPVEPTPTYEMSTLLREFPAAAAEALIAAAGPGVDTPAGVIEIRQLGGALARAPRVPNAVGNRDAGFQLSGAMFDAPGRAEEFRAPLAEIADAVAPWTTGGRQANFLTGYDTTAGAVARAYDPQTYRRLAEVKSAVDPGNMFRINHNILPAPSGAA</sequence>
<keyword evidence="3" id="KW-0285">Flavoprotein</keyword>
<dbReference type="Proteomes" id="UP000275865">
    <property type="component" value="Unassembled WGS sequence"/>
</dbReference>
<name>A0A3A9Y9U1_9ACTN</name>
<dbReference type="InterPro" id="IPR016167">
    <property type="entry name" value="FAD-bd_PCMH_sub1"/>
</dbReference>
<dbReference type="AlphaFoldDB" id="A0A3A9Y9U1"/>
<dbReference type="Gene3D" id="3.30.465.10">
    <property type="match status" value="1"/>
</dbReference>
<dbReference type="InterPro" id="IPR050416">
    <property type="entry name" value="FAD-linked_Oxidoreductase"/>
</dbReference>
<comment type="cofactor">
    <cofactor evidence="1">
        <name>FAD</name>
        <dbReference type="ChEBI" id="CHEBI:57692"/>
    </cofactor>
</comment>
<dbReference type="GO" id="GO:0071949">
    <property type="term" value="F:FAD binding"/>
    <property type="evidence" value="ECO:0007669"/>
    <property type="project" value="InterPro"/>
</dbReference>
<organism evidence="7 8">
    <name type="scientific">Micromonospora musae</name>
    <dbReference type="NCBI Taxonomy" id="1894970"/>
    <lineage>
        <taxon>Bacteria</taxon>
        <taxon>Bacillati</taxon>
        <taxon>Actinomycetota</taxon>
        <taxon>Actinomycetes</taxon>
        <taxon>Micromonosporales</taxon>
        <taxon>Micromonosporaceae</taxon>
        <taxon>Micromonospora</taxon>
    </lineage>
</organism>
<dbReference type="PANTHER" id="PTHR42973:SF39">
    <property type="entry name" value="FAD-BINDING PCMH-TYPE DOMAIN-CONTAINING PROTEIN"/>
    <property type="match status" value="1"/>
</dbReference>
<accession>A0A3A9Y9U1</accession>
<keyword evidence="4" id="KW-0274">FAD</keyword>
<evidence type="ECO:0000256" key="2">
    <source>
        <dbReference type="ARBA" id="ARBA00005466"/>
    </source>
</evidence>
<gene>
    <name evidence="7" type="ORF">D7044_10160</name>
</gene>
<keyword evidence="5" id="KW-0560">Oxidoreductase</keyword>
<dbReference type="InterPro" id="IPR036318">
    <property type="entry name" value="FAD-bd_PCMH-like_sf"/>
</dbReference>